<dbReference type="Gene3D" id="3.40.190.10">
    <property type="entry name" value="Periplasmic binding protein-like II"/>
    <property type="match status" value="1"/>
</dbReference>
<gene>
    <name evidence="11" type="ORF">HHI36_002665</name>
</gene>
<dbReference type="EMBL" id="JABFTP020000185">
    <property type="protein sequence ID" value="KAL3288215.1"/>
    <property type="molecule type" value="Genomic_DNA"/>
</dbReference>
<keyword evidence="8" id="KW-0325">Glycoprotein</keyword>
<dbReference type="Pfam" id="PF00060">
    <property type="entry name" value="Lig_chan"/>
    <property type="match status" value="1"/>
</dbReference>
<feature type="domain" description="Ionotropic glutamate receptor C-terminal" evidence="10">
    <location>
        <begin position="338"/>
        <end position="439"/>
    </location>
</feature>
<evidence type="ECO:0000256" key="4">
    <source>
        <dbReference type="ARBA" id="ARBA00022692"/>
    </source>
</evidence>
<feature type="transmembrane region" description="Helical" evidence="9">
    <location>
        <begin position="337"/>
        <end position="356"/>
    </location>
</feature>
<dbReference type="AlphaFoldDB" id="A0ABD2PCQ4"/>
<dbReference type="GO" id="GO:0005886">
    <property type="term" value="C:plasma membrane"/>
    <property type="evidence" value="ECO:0007669"/>
    <property type="project" value="UniProtKB-SubCell"/>
</dbReference>
<evidence type="ECO:0000313" key="11">
    <source>
        <dbReference type="EMBL" id="KAL3288215.1"/>
    </source>
</evidence>
<organism evidence="11 12">
    <name type="scientific">Cryptolaemus montrouzieri</name>
    <dbReference type="NCBI Taxonomy" id="559131"/>
    <lineage>
        <taxon>Eukaryota</taxon>
        <taxon>Metazoa</taxon>
        <taxon>Ecdysozoa</taxon>
        <taxon>Arthropoda</taxon>
        <taxon>Hexapoda</taxon>
        <taxon>Insecta</taxon>
        <taxon>Pterygota</taxon>
        <taxon>Neoptera</taxon>
        <taxon>Endopterygota</taxon>
        <taxon>Coleoptera</taxon>
        <taxon>Polyphaga</taxon>
        <taxon>Cucujiformia</taxon>
        <taxon>Coccinelloidea</taxon>
        <taxon>Coccinellidae</taxon>
        <taxon>Scymninae</taxon>
        <taxon>Scymnini</taxon>
        <taxon>Cryptolaemus</taxon>
    </lineage>
</organism>
<dbReference type="Gene3D" id="1.10.287.70">
    <property type="match status" value="1"/>
</dbReference>
<name>A0ABD2PCQ4_9CUCU</name>
<evidence type="ECO:0000256" key="9">
    <source>
        <dbReference type="SAM" id="Phobius"/>
    </source>
</evidence>
<accession>A0ABD2PCQ4</accession>
<sequence length="480" mass="56710">MEQLGKWTFTRPNKITPIPFYHFVSVFRIKQQNSSIFIIVAYTNSNSTLYADTYKKNQISHYLREYFRNREEFVFCAFVDVDEFFPEIIGQNFLDNSAHVIFKTTSKTDVSKYSFKELPTHAIFFLQNYKDITIKMNYSMNYGFFKPRTPTFFILGKQMKDTKFVEKFMKILWKMKAYRFEVIFFHERFESLGYDPYRNLLVNYTDNIAHSRANLHAEFTNLYGNKLRMALFQYPPRNYKSDNGVWFGEDDIFWRNLLNDLNTSAEIIETEPFDYEAAKTAVLQGQADFCPLRYFETNKSEKMDYTSPYSIEYLVVVVPISRKIPQYLNIILIFHELVWINVGTVLILMSLLFLIIEKFSPTASKRNVTSAFFDILGICIGRPIKDYYAYNKLQKFIFILWQLNSIILIAAFQCALITSLLVPKYGDQIDSIEDLHKSNLTIFTPPELGFMVDFFTCTKLKKQLRNVSARYYDSLLKEKL</sequence>
<keyword evidence="5 9" id="KW-1133">Transmembrane helix</keyword>
<evidence type="ECO:0000256" key="1">
    <source>
        <dbReference type="ARBA" id="ARBA00004651"/>
    </source>
</evidence>
<keyword evidence="12" id="KW-1185">Reference proteome</keyword>
<evidence type="ECO:0000256" key="8">
    <source>
        <dbReference type="ARBA" id="ARBA00023180"/>
    </source>
</evidence>
<keyword evidence="3" id="KW-1003">Cell membrane</keyword>
<keyword evidence="6 9" id="KW-0472">Membrane</keyword>
<dbReference type="InterPro" id="IPR052192">
    <property type="entry name" value="Insect_Ionotropic_Sensory_Rcpt"/>
</dbReference>
<proteinExistence type="inferred from homology"/>
<comment type="similarity">
    <text evidence="2">Belongs to the glutamate-gated ion channel (TC 1.A.10.1) family.</text>
</comment>
<evidence type="ECO:0000256" key="6">
    <source>
        <dbReference type="ARBA" id="ARBA00023136"/>
    </source>
</evidence>
<keyword evidence="4 9" id="KW-0812">Transmembrane</keyword>
<evidence type="ECO:0000313" key="12">
    <source>
        <dbReference type="Proteomes" id="UP001516400"/>
    </source>
</evidence>
<dbReference type="PANTHER" id="PTHR42643:SF41">
    <property type="entry name" value="IONOTROPIC RECEPTOR 20A-RELATED"/>
    <property type="match status" value="1"/>
</dbReference>
<evidence type="ECO:0000256" key="2">
    <source>
        <dbReference type="ARBA" id="ARBA00008685"/>
    </source>
</evidence>
<keyword evidence="7" id="KW-0675">Receptor</keyword>
<reference evidence="11 12" key="1">
    <citation type="journal article" date="2021" name="BMC Biol.">
        <title>Horizontally acquired antibacterial genes associated with adaptive radiation of ladybird beetles.</title>
        <authorList>
            <person name="Li H.S."/>
            <person name="Tang X.F."/>
            <person name="Huang Y.H."/>
            <person name="Xu Z.Y."/>
            <person name="Chen M.L."/>
            <person name="Du X.Y."/>
            <person name="Qiu B.Y."/>
            <person name="Chen P.T."/>
            <person name="Zhang W."/>
            <person name="Slipinski A."/>
            <person name="Escalona H.E."/>
            <person name="Waterhouse R.M."/>
            <person name="Zwick A."/>
            <person name="Pang H."/>
        </authorList>
    </citation>
    <scope>NUCLEOTIDE SEQUENCE [LARGE SCALE GENOMIC DNA]</scope>
    <source>
        <strain evidence="11">SYSU2018</strain>
    </source>
</reference>
<feature type="transmembrane region" description="Helical" evidence="9">
    <location>
        <begin position="396"/>
        <end position="422"/>
    </location>
</feature>
<evidence type="ECO:0000256" key="5">
    <source>
        <dbReference type="ARBA" id="ARBA00022989"/>
    </source>
</evidence>
<evidence type="ECO:0000259" key="10">
    <source>
        <dbReference type="Pfam" id="PF00060"/>
    </source>
</evidence>
<comment type="subcellular location">
    <subcellularLocation>
        <location evidence="1">Cell membrane</location>
        <topology evidence="1">Multi-pass membrane protein</topology>
    </subcellularLocation>
</comment>
<dbReference type="Proteomes" id="UP001516400">
    <property type="component" value="Unassembled WGS sequence"/>
</dbReference>
<dbReference type="PANTHER" id="PTHR42643">
    <property type="entry name" value="IONOTROPIC RECEPTOR 20A-RELATED"/>
    <property type="match status" value="1"/>
</dbReference>
<dbReference type="GO" id="GO:0050906">
    <property type="term" value="P:detection of stimulus involved in sensory perception"/>
    <property type="evidence" value="ECO:0007669"/>
    <property type="project" value="UniProtKB-ARBA"/>
</dbReference>
<comment type="caution">
    <text evidence="11">The sequence shown here is derived from an EMBL/GenBank/DDBJ whole genome shotgun (WGS) entry which is preliminary data.</text>
</comment>
<dbReference type="InterPro" id="IPR001320">
    <property type="entry name" value="Iontro_rcpt_C"/>
</dbReference>
<evidence type="ECO:0000256" key="3">
    <source>
        <dbReference type="ARBA" id="ARBA00022475"/>
    </source>
</evidence>
<dbReference type="SUPFAM" id="SSF53850">
    <property type="entry name" value="Periplasmic binding protein-like II"/>
    <property type="match status" value="1"/>
</dbReference>
<evidence type="ECO:0000256" key="7">
    <source>
        <dbReference type="ARBA" id="ARBA00023170"/>
    </source>
</evidence>
<protein>
    <recommendedName>
        <fullName evidence="10">Ionotropic glutamate receptor C-terminal domain-containing protein</fullName>
    </recommendedName>
</protein>